<dbReference type="InterPro" id="IPR005178">
    <property type="entry name" value="Ostalpha/TMEM184C"/>
</dbReference>
<feature type="compositionally biased region" description="Polar residues" evidence="5">
    <location>
        <begin position="406"/>
        <end position="426"/>
    </location>
</feature>
<keyword evidence="2 6" id="KW-0812">Transmembrane</keyword>
<evidence type="ECO:0000256" key="2">
    <source>
        <dbReference type="ARBA" id="ARBA00022692"/>
    </source>
</evidence>
<reference evidence="8" key="2">
    <citation type="submission" date="2015-01" db="EMBL/GenBank/DDBJ databases">
        <title>Evolutionary Origins and Diversification of the Mycorrhizal Mutualists.</title>
        <authorList>
            <consortium name="DOE Joint Genome Institute"/>
            <consortium name="Mycorrhizal Genomics Consortium"/>
            <person name="Kohler A."/>
            <person name="Kuo A."/>
            <person name="Nagy L.G."/>
            <person name="Floudas D."/>
            <person name="Copeland A."/>
            <person name="Barry K.W."/>
            <person name="Cichocki N."/>
            <person name="Veneault-Fourrey C."/>
            <person name="LaButti K."/>
            <person name="Lindquist E.A."/>
            <person name="Lipzen A."/>
            <person name="Lundell T."/>
            <person name="Morin E."/>
            <person name="Murat C."/>
            <person name="Riley R."/>
            <person name="Ohm R."/>
            <person name="Sun H."/>
            <person name="Tunlid A."/>
            <person name="Henrissat B."/>
            <person name="Grigoriev I.V."/>
            <person name="Hibbett D.S."/>
            <person name="Martin F."/>
        </authorList>
    </citation>
    <scope>NUCLEOTIDE SEQUENCE [LARGE SCALE GENOMIC DNA]</scope>
    <source>
        <strain evidence="8">MUT 4182</strain>
    </source>
</reference>
<keyword evidence="8" id="KW-1185">Reference proteome</keyword>
<feature type="transmembrane region" description="Helical" evidence="6">
    <location>
        <begin position="181"/>
        <end position="204"/>
    </location>
</feature>
<dbReference type="STRING" id="1051891.A0A0C3L2A6"/>
<evidence type="ECO:0000313" key="8">
    <source>
        <dbReference type="Proteomes" id="UP000054248"/>
    </source>
</evidence>
<feature type="transmembrane region" description="Helical" evidence="6">
    <location>
        <begin position="67"/>
        <end position="88"/>
    </location>
</feature>
<gene>
    <name evidence="7" type="ORF">M407DRAFT_232099</name>
</gene>
<evidence type="ECO:0000256" key="6">
    <source>
        <dbReference type="SAM" id="Phobius"/>
    </source>
</evidence>
<feature type="region of interest" description="Disordered" evidence="5">
    <location>
        <begin position="403"/>
        <end position="428"/>
    </location>
</feature>
<evidence type="ECO:0000313" key="7">
    <source>
        <dbReference type="EMBL" id="KIO27873.1"/>
    </source>
</evidence>
<feature type="transmembrane region" description="Helical" evidence="6">
    <location>
        <begin position="122"/>
        <end position="141"/>
    </location>
</feature>
<dbReference type="AlphaFoldDB" id="A0A0C3L2A6"/>
<dbReference type="OrthoDB" id="5348404at2759"/>
<protein>
    <recommendedName>
        <fullName evidence="9">DUF300-domain-containing protein</fullName>
    </recommendedName>
</protein>
<proteinExistence type="predicted"/>
<feature type="transmembrane region" description="Helical" evidence="6">
    <location>
        <begin position="216"/>
        <end position="237"/>
    </location>
</feature>
<keyword evidence="3 6" id="KW-1133">Transmembrane helix</keyword>
<dbReference type="HOGENOM" id="CLU_012923_7_1_1"/>
<feature type="transmembrane region" description="Helical" evidence="6">
    <location>
        <begin position="293"/>
        <end position="314"/>
    </location>
</feature>
<sequence>MVATCPSDNTADIDQSDFWSSGSLHWTPHRIGWAIAGGCAVLTTIITIISVSMHARNYRVPAEQRQILRILYLPMVYGIISFLSYRFFRAYTWGFHCSVANPVEETNDICGFPLSVEIAYEALTISAFLLLLIQYVAATAADSTAEGALARKDKSKLPLPFCFWRYRPTKPYFMYTLKWSVLQYAIIRPAVSIAGIVCEAFHVLCESEWSIHFAGVYLEAVDFVSISVALYGLIIFYELTKEELRGRRPLAKFIAIKLIVFFTFYQTFVFDLLQKKGVIHGTTYWSESNIVDGLNALATTVEMVLFALLMLWAYPASEYKNKALGEPRGAGKAIWDSINYSDFALEIYLSMKFFYRAAIGRPETRAEKDVDQNGRTDFEKAFLPAKAQASYRAGDDAAKGLFQRNGGANSTGNSVDGRTMSPNGTFTAEDEYITSPAGRYTSPPTMSMPSGAYSVGDGQAIPMRDLDRRR</sequence>
<dbReference type="Pfam" id="PF03619">
    <property type="entry name" value="Solute_trans_a"/>
    <property type="match status" value="1"/>
</dbReference>
<dbReference type="PANTHER" id="PTHR23423">
    <property type="entry name" value="ORGANIC SOLUTE TRANSPORTER-RELATED"/>
    <property type="match status" value="1"/>
</dbReference>
<organism evidence="7 8">
    <name type="scientific">Tulasnella calospora MUT 4182</name>
    <dbReference type="NCBI Taxonomy" id="1051891"/>
    <lineage>
        <taxon>Eukaryota</taxon>
        <taxon>Fungi</taxon>
        <taxon>Dikarya</taxon>
        <taxon>Basidiomycota</taxon>
        <taxon>Agaricomycotina</taxon>
        <taxon>Agaricomycetes</taxon>
        <taxon>Cantharellales</taxon>
        <taxon>Tulasnellaceae</taxon>
        <taxon>Tulasnella</taxon>
    </lineage>
</organism>
<evidence type="ECO:0000256" key="5">
    <source>
        <dbReference type="SAM" id="MobiDB-lite"/>
    </source>
</evidence>
<dbReference type="EMBL" id="KN823002">
    <property type="protein sequence ID" value="KIO27873.1"/>
    <property type="molecule type" value="Genomic_DNA"/>
</dbReference>
<reference evidence="7 8" key="1">
    <citation type="submission" date="2014-04" db="EMBL/GenBank/DDBJ databases">
        <authorList>
            <consortium name="DOE Joint Genome Institute"/>
            <person name="Kuo A."/>
            <person name="Girlanda M."/>
            <person name="Perotto S."/>
            <person name="Kohler A."/>
            <person name="Nagy L.G."/>
            <person name="Floudas D."/>
            <person name="Copeland A."/>
            <person name="Barry K.W."/>
            <person name="Cichocki N."/>
            <person name="Veneault-Fourrey C."/>
            <person name="LaButti K."/>
            <person name="Lindquist E.A."/>
            <person name="Lipzen A."/>
            <person name="Lundell T."/>
            <person name="Morin E."/>
            <person name="Murat C."/>
            <person name="Sun H."/>
            <person name="Tunlid A."/>
            <person name="Henrissat B."/>
            <person name="Grigoriev I.V."/>
            <person name="Hibbett D.S."/>
            <person name="Martin F."/>
            <person name="Nordberg H.P."/>
            <person name="Cantor M.N."/>
            <person name="Hua S.X."/>
        </authorList>
    </citation>
    <scope>NUCLEOTIDE SEQUENCE [LARGE SCALE GENOMIC DNA]</scope>
    <source>
        <strain evidence="7 8">MUT 4182</strain>
    </source>
</reference>
<evidence type="ECO:0000256" key="1">
    <source>
        <dbReference type="ARBA" id="ARBA00004141"/>
    </source>
</evidence>
<feature type="region of interest" description="Disordered" evidence="5">
    <location>
        <begin position="449"/>
        <end position="470"/>
    </location>
</feature>
<dbReference type="SMART" id="SM01417">
    <property type="entry name" value="Solute_trans_a"/>
    <property type="match status" value="1"/>
</dbReference>
<evidence type="ECO:0000256" key="3">
    <source>
        <dbReference type="ARBA" id="ARBA00022989"/>
    </source>
</evidence>
<evidence type="ECO:0008006" key="9">
    <source>
        <dbReference type="Google" id="ProtNLM"/>
    </source>
</evidence>
<keyword evidence="4 6" id="KW-0472">Membrane</keyword>
<comment type="subcellular location">
    <subcellularLocation>
        <location evidence="1">Membrane</location>
        <topology evidence="1">Multi-pass membrane protein</topology>
    </subcellularLocation>
</comment>
<feature type="transmembrane region" description="Helical" evidence="6">
    <location>
        <begin position="249"/>
        <end position="273"/>
    </location>
</feature>
<dbReference type="GO" id="GO:0016020">
    <property type="term" value="C:membrane"/>
    <property type="evidence" value="ECO:0007669"/>
    <property type="project" value="UniProtKB-SubCell"/>
</dbReference>
<feature type="transmembrane region" description="Helical" evidence="6">
    <location>
        <begin position="31"/>
        <end position="55"/>
    </location>
</feature>
<accession>A0A0C3L2A6</accession>
<evidence type="ECO:0000256" key="4">
    <source>
        <dbReference type="ARBA" id="ARBA00023136"/>
    </source>
</evidence>
<name>A0A0C3L2A6_9AGAM</name>
<dbReference type="Proteomes" id="UP000054248">
    <property type="component" value="Unassembled WGS sequence"/>
</dbReference>